<sequence>MAEVLVNDFDKIFNLLKKAQRPLILIGNGVYISQAVPVFRDLIDQCQLPCVSSLPALGALPSDHPLSFSFVGHTGEFFANLALFYSDLLLALGVRLDLRQTGSEIKDFKTNKKVVRVDIDKGELDFSRIEGDINIQMDLKEFLSRFSEYLKGKKESFSYQNWLAKIKGWEKELNSSRFYQGKALNMYQVIKAVDDITKNRQVVVSSGVGTHQQLVARCFSFDYPRRIWLTSAGHGTMGFDIPVNIGAMLESKPNTLGIVFVGDGSFQMNTQELATIEEYRLPIKIFVLDNSRLGIVSQFQKLNWKRDPSTGNKHNPSFSAIAKAYGLKGYDISSSEKIVPILKEVFADDSPALVHCKVDYNEDVLPMLMGGQKLNEMYPFEEVPL</sequence>
<proteinExistence type="inferred from homology"/>
<dbReference type="GO" id="GO:0009099">
    <property type="term" value="P:L-valine biosynthetic process"/>
    <property type="evidence" value="ECO:0007669"/>
    <property type="project" value="TreeGrafter"/>
</dbReference>
<dbReference type="GO" id="GO:0030976">
    <property type="term" value="F:thiamine pyrophosphate binding"/>
    <property type="evidence" value="ECO:0007669"/>
    <property type="project" value="InterPro"/>
</dbReference>
<accession>A0A1F4TNZ1</accession>
<comment type="caution">
    <text evidence="4">The sequence shown here is derived from an EMBL/GenBank/DDBJ whole genome shotgun (WGS) entry which is preliminary data.</text>
</comment>
<dbReference type="InterPro" id="IPR029035">
    <property type="entry name" value="DHS-like_NAD/FAD-binding_dom"/>
</dbReference>
<dbReference type="InterPro" id="IPR029061">
    <property type="entry name" value="THDP-binding"/>
</dbReference>
<protein>
    <recommendedName>
        <fullName evidence="6">Thiamine pyrophosphate enzyme TPP-binding domain-containing protein</fullName>
    </recommendedName>
</protein>
<evidence type="ECO:0000256" key="1">
    <source>
        <dbReference type="ARBA" id="ARBA00007812"/>
    </source>
</evidence>
<dbReference type="AlphaFoldDB" id="A0A1F4TNZ1"/>
<dbReference type="GO" id="GO:0009097">
    <property type="term" value="P:isoleucine biosynthetic process"/>
    <property type="evidence" value="ECO:0007669"/>
    <property type="project" value="TreeGrafter"/>
</dbReference>
<dbReference type="PANTHER" id="PTHR18968:SF142">
    <property type="entry name" value="ACETOLACTATE SYNTHASE"/>
    <property type="match status" value="1"/>
</dbReference>
<gene>
    <name evidence="4" type="ORF">A2462_01690</name>
</gene>
<dbReference type="InterPro" id="IPR012000">
    <property type="entry name" value="Thiamin_PyroP_enz_cen_dom"/>
</dbReference>
<feature type="domain" description="Thiamine pyrophosphate enzyme central" evidence="2">
    <location>
        <begin position="10"/>
        <end position="145"/>
    </location>
</feature>
<evidence type="ECO:0000259" key="3">
    <source>
        <dbReference type="Pfam" id="PF02775"/>
    </source>
</evidence>
<dbReference type="SUPFAM" id="SSF52518">
    <property type="entry name" value="Thiamin diphosphate-binding fold (THDP-binding)"/>
    <property type="match status" value="1"/>
</dbReference>
<name>A0A1F4TNZ1_UNCSA</name>
<dbReference type="GO" id="GO:0005948">
    <property type="term" value="C:acetolactate synthase complex"/>
    <property type="evidence" value="ECO:0007669"/>
    <property type="project" value="TreeGrafter"/>
</dbReference>
<dbReference type="EMBL" id="MEUI01000027">
    <property type="protein sequence ID" value="OGC33793.1"/>
    <property type="molecule type" value="Genomic_DNA"/>
</dbReference>
<reference evidence="4 5" key="1">
    <citation type="journal article" date="2016" name="Nat. Commun.">
        <title>Thousands of microbial genomes shed light on interconnected biogeochemical processes in an aquifer system.</title>
        <authorList>
            <person name="Anantharaman K."/>
            <person name="Brown C.T."/>
            <person name="Hug L.A."/>
            <person name="Sharon I."/>
            <person name="Castelle C.J."/>
            <person name="Probst A.J."/>
            <person name="Thomas B.C."/>
            <person name="Singh A."/>
            <person name="Wilkins M.J."/>
            <person name="Karaoz U."/>
            <person name="Brodie E.L."/>
            <person name="Williams K.H."/>
            <person name="Hubbard S.S."/>
            <person name="Banfield J.F."/>
        </authorList>
    </citation>
    <scope>NUCLEOTIDE SEQUENCE [LARGE SCALE GENOMIC DNA]</scope>
</reference>
<feature type="domain" description="Thiamine pyrophosphate enzyme TPP-binding" evidence="3">
    <location>
        <begin position="207"/>
        <end position="356"/>
    </location>
</feature>
<dbReference type="GO" id="GO:0000287">
    <property type="term" value="F:magnesium ion binding"/>
    <property type="evidence" value="ECO:0007669"/>
    <property type="project" value="InterPro"/>
</dbReference>
<dbReference type="PANTHER" id="PTHR18968">
    <property type="entry name" value="THIAMINE PYROPHOSPHATE ENZYMES"/>
    <property type="match status" value="1"/>
</dbReference>
<evidence type="ECO:0000313" key="5">
    <source>
        <dbReference type="Proteomes" id="UP000177309"/>
    </source>
</evidence>
<dbReference type="InterPro" id="IPR045229">
    <property type="entry name" value="TPP_enz"/>
</dbReference>
<organism evidence="4 5">
    <name type="scientific">candidate division WOR-1 bacterium RIFOXYC2_FULL_41_25</name>
    <dbReference type="NCBI Taxonomy" id="1802586"/>
    <lineage>
        <taxon>Bacteria</taxon>
        <taxon>Bacillati</taxon>
        <taxon>Saganbacteria</taxon>
    </lineage>
</organism>
<dbReference type="SUPFAM" id="SSF52467">
    <property type="entry name" value="DHS-like NAD/FAD-binding domain"/>
    <property type="match status" value="1"/>
</dbReference>
<dbReference type="Pfam" id="PF00205">
    <property type="entry name" value="TPP_enzyme_M"/>
    <property type="match status" value="1"/>
</dbReference>
<comment type="similarity">
    <text evidence="1">Belongs to the TPP enzyme family.</text>
</comment>
<dbReference type="InterPro" id="IPR011766">
    <property type="entry name" value="TPP_enzyme_TPP-bd"/>
</dbReference>
<dbReference type="Gene3D" id="3.40.50.1220">
    <property type="entry name" value="TPP-binding domain"/>
    <property type="match status" value="1"/>
</dbReference>
<dbReference type="Pfam" id="PF02775">
    <property type="entry name" value="TPP_enzyme_C"/>
    <property type="match status" value="1"/>
</dbReference>
<evidence type="ECO:0008006" key="6">
    <source>
        <dbReference type="Google" id="ProtNLM"/>
    </source>
</evidence>
<dbReference type="Gene3D" id="3.40.50.970">
    <property type="match status" value="1"/>
</dbReference>
<dbReference type="GO" id="GO:0003984">
    <property type="term" value="F:acetolactate synthase activity"/>
    <property type="evidence" value="ECO:0007669"/>
    <property type="project" value="TreeGrafter"/>
</dbReference>
<evidence type="ECO:0000259" key="2">
    <source>
        <dbReference type="Pfam" id="PF00205"/>
    </source>
</evidence>
<evidence type="ECO:0000313" key="4">
    <source>
        <dbReference type="EMBL" id="OGC33793.1"/>
    </source>
</evidence>
<dbReference type="GO" id="GO:0050660">
    <property type="term" value="F:flavin adenine dinucleotide binding"/>
    <property type="evidence" value="ECO:0007669"/>
    <property type="project" value="TreeGrafter"/>
</dbReference>
<dbReference type="Proteomes" id="UP000177309">
    <property type="component" value="Unassembled WGS sequence"/>
</dbReference>